<evidence type="ECO:0000256" key="17">
    <source>
        <dbReference type="ARBA" id="ARBA00049902"/>
    </source>
</evidence>
<comment type="similarity">
    <text evidence="1">In the C-terminal section; belongs to the transpeptidase family.</text>
</comment>
<keyword evidence="14" id="KW-0511">Multifunctional enzyme</keyword>
<evidence type="ECO:0000256" key="9">
    <source>
        <dbReference type="ARBA" id="ARBA00022801"/>
    </source>
</evidence>
<reference evidence="21 22" key="1">
    <citation type="journal article" date="2014" name="Genome Announc.">
        <title>Complete Genome Sequences of Fish Pathogenic Weissella ceti Strains WS74 and WS105.</title>
        <authorList>
            <person name="Figueiredo H.C."/>
            <person name="Leal C.A."/>
            <person name="Dorella F.A."/>
            <person name="Carvalho A.F."/>
            <person name="Soares S.C."/>
            <person name="Pereira F.L."/>
            <person name="Azevedo V.A."/>
        </authorList>
    </citation>
    <scope>NUCLEOTIDE SEQUENCE [LARGE SCALE GENOMIC DNA]</scope>
    <source>
        <strain evidence="21 22">WS74</strain>
    </source>
</reference>
<evidence type="ECO:0000256" key="6">
    <source>
        <dbReference type="ARBA" id="ARBA00022676"/>
    </source>
</evidence>
<comment type="catalytic activity">
    <reaction evidence="17">
        <text>[GlcNAc-(1-&gt;4)-Mur2Ac(oyl-L-Ala-gamma-D-Glu-L-Lys-D-Ala-D-Ala)](n)-di-trans,octa-cis-undecaprenyl diphosphate + beta-D-GlcNAc-(1-&gt;4)-Mur2Ac(oyl-L-Ala-gamma-D-Glu-L-Lys-D-Ala-D-Ala)-di-trans,octa-cis-undecaprenyl diphosphate = [GlcNAc-(1-&gt;4)-Mur2Ac(oyl-L-Ala-gamma-D-Glu-L-Lys-D-Ala-D-Ala)](n+1)-di-trans,octa-cis-undecaprenyl diphosphate + di-trans,octa-cis-undecaprenyl diphosphate + H(+)</text>
        <dbReference type="Rhea" id="RHEA:23708"/>
        <dbReference type="Rhea" id="RHEA-COMP:9602"/>
        <dbReference type="Rhea" id="RHEA-COMP:9603"/>
        <dbReference type="ChEBI" id="CHEBI:15378"/>
        <dbReference type="ChEBI" id="CHEBI:58405"/>
        <dbReference type="ChEBI" id="CHEBI:60033"/>
        <dbReference type="ChEBI" id="CHEBI:78435"/>
        <dbReference type="EC" id="2.4.99.28"/>
    </reaction>
</comment>
<evidence type="ECO:0000256" key="15">
    <source>
        <dbReference type="ARBA" id="ARBA00023316"/>
    </source>
</evidence>
<dbReference type="GO" id="GO:0071555">
    <property type="term" value="P:cell wall organization"/>
    <property type="evidence" value="ECO:0007669"/>
    <property type="project" value="UniProtKB-KW"/>
</dbReference>
<dbReference type="InterPro" id="IPR012338">
    <property type="entry name" value="Beta-lactam/transpept-like"/>
</dbReference>
<proteinExistence type="inferred from homology"/>
<dbReference type="PANTHER" id="PTHR32282">
    <property type="entry name" value="BINDING PROTEIN TRANSPEPTIDASE, PUTATIVE-RELATED"/>
    <property type="match status" value="1"/>
</dbReference>
<evidence type="ECO:0000256" key="11">
    <source>
        <dbReference type="ARBA" id="ARBA00022984"/>
    </source>
</evidence>
<feature type="transmembrane region" description="Helical" evidence="18">
    <location>
        <begin position="21"/>
        <end position="42"/>
    </location>
</feature>
<keyword evidence="7" id="KW-0808">Transferase</keyword>
<evidence type="ECO:0000256" key="12">
    <source>
        <dbReference type="ARBA" id="ARBA00022989"/>
    </source>
</evidence>
<evidence type="ECO:0000256" key="1">
    <source>
        <dbReference type="ARBA" id="ARBA00007090"/>
    </source>
</evidence>
<evidence type="ECO:0000313" key="21">
    <source>
        <dbReference type="EMBL" id="AIM63125.1"/>
    </source>
</evidence>
<dbReference type="GO" id="GO:0006508">
    <property type="term" value="P:proteolysis"/>
    <property type="evidence" value="ECO:0007669"/>
    <property type="project" value="UniProtKB-KW"/>
</dbReference>
<dbReference type="AlphaFoldDB" id="A0A075TZN9"/>
<protein>
    <submittedName>
        <fullName evidence="21">PbpF protein</fullName>
    </submittedName>
</protein>
<comment type="similarity">
    <text evidence="2">In the N-terminal section; belongs to the glycosyltransferase 51 family.</text>
</comment>
<dbReference type="InterPro" id="IPR001460">
    <property type="entry name" value="PCN-bd_Tpept"/>
</dbReference>
<dbReference type="GO" id="GO:0030288">
    <property type="term" value="C:outer membrane-bounded periplasmic space"/>
    <property type="evidence" value="ECO:0007669"/>
    <property type="project" value="TreeGrafter"/>
</dbReference>
<dbReference type="KEGG" id="wce:WS08_0807"/>
<keyword evidence="10" id="KW-0133">Cell shape</keyword>
<dbReference type="Proteomes" id="UP000029079">
    <property type="component" value="Chromosome"/>
</dbReference>
<dbReference type="RefSeq" id="WP_009496359.1">
    <property type="nucleotide sequence ID" value="NZ_CP009223.1"/>
</dbReference>
<keyword evidence="15" id="KW-0961">Cell wall biogenesis/degradation</keyword>
<keyword evidence="9" id="KW-0378">Hydrolase</keyword>
<dbReference type="InterPro" id="IPR023346">
    <property type="entry name" value="Lysozyme-like_dom_sf"/>
</dbReference>
<dbReference type="OrthoDB" id="9766909at2"/>
<evidence type="ECO:0000256" key="10">
    <source>
        <dbReference type="ARBA" id="ARBA00022960"/>
    </source>
</evidence>
<dbReference type="Gene3D" id="3.40.710.10">
    <property type="entry name" value="DD-peptidase/beta-lactamase superfamily"/>
    <property type="match status" value="1"/>
</dbReference>
<dbReference type="InterPro" id="IPR050396">
    <property type="entry name" value="Glycosyltr_51/Transpeptidase"/>
</dbReference>
<keyword evidence="12 18" id="KW-1133">Transmembrane helix</keyword>
<evidence type="ECO:0000256" key="5">
    <source>
        <dbReference type="ARBA" id="ARBA00022670"/>
    </source>
</evidence>
<dbReference type="PANTHER" id="PTHR32282:SF32">
    <property type="entry name" value="PENICILLIN-BINDING PROTEIN 2A"/>
    <property type="match status" value="1"/>
</dbReference>
<keyword evidence="5" id="KW-0645">Protease</keyword>
<keyword evidence="8 18" id="KW-0812">Transmembrane</keyword>
<evidence type="ECO:0000256" key="18">
    <source>
        <dbReference type="SAM" id="Phobius"/>
    </source>
</evidence>
<evidence type="ECO:0000256" key="16">
    <source>
        <dbReference type="ARBA" id="ARBA00034000"/>
    </source>
</evidence>
<dbReference type="KEGG" id="wct:WS74_0873"/>
<keyword evidence="4" id="KW-0121">Carboxypeptidase</keyword>
<dbReference type="GO" id="GO:0009252">
    <property type="term" value="P:peptidoglycan biosynthetic process"/>
    <property type="evidence" value="ECO:0007669"/>
    <property type="project" value="UniProtKB-KW"/>
</dbReference>
<sequence length="690" mass="75128">MKQYLQIAMAWLKKKWRRYQGGRWFIVITLLVILIISALGTLEAKTTDVSDLKARLQQSTIIYDENNNEAGSLAGHKGTYVELDAISPHVVDAVIATEDRRFYQEYGFSVPGMVRGGVTTVLNKVRGVNAAAGGSTLTQQLVKNAFLTQDQTLKRKVRELFLAIQVEQDYSKDDILTMYLNNAYFGRGAWGVQDAAQKYFGIDAKDLSVDQAAMIAGMLQSPGGYDPVAHPEAAQNRRNQVLQNMVNTDKLKQEDADTLKMNAVGASDHDSDNSTYNYPSYFDAVINEAINRYDISETKLLNDGYQIYTSLNQQDQENLQNNYENPNLDPLNGQAQAASVVMDAQTGGVRAVVGGRGEHVFRGFNRATQMKRSPGSTIKPIVDYAPALSRGFGIESKLKNEVTSFGSNRYTPHNAGEVTSEPVPMYQALEMSYNIPAVWLLDQMGAKVGYDAAKKVGLSVTEDDNNLSLGLGGMEKGTSPLELAQAYTSFANDGQMSEAHFITKIVDATGKTVVEHKDKKTEVWSKSVADDMTAMMLGVYTHGTGVSANPSGYKVAGKTGTTEVSGEGSTQANATDAWAVAYTPDVVVVTWNGFDKTNGEQNLPIMLSATAGPLMKATLEQVIPNTNQTPFTVQGIHEKISQAEEQEQNGLNKSVNDIGTQIQDGADSVMRSVESGARKVWDGVKGLFGS</sequence>
<dbReference type="GO" id="GO:0009002">
    <property type="term" value="F:serine-type D-Ala-D-Ala carboxypeptidase activity"/>
    <property type="evidence" value="ECO:0007669"/>
    <property type="project" value="UniProtKB-EC"/>
</dbReference>
<evidence type="ECO:0000259" key="19">
    <source>
        <dbReference type="Pfam" id="PF00905"/>
    </source>
</evidence>
<dbReference type="GO" id="GO:0008955">
    <property type="term" value="F:peptidoglycan glycosyltransferase activity"/>
    <property type="evidence" value="ECO:0007669"/>
    <property type="project" value="UniProtKB-EC"/>
</dbReference>
<evidence type="ECO:0000256" key="2">
    <source>
        <dbReference type="ARBA" id="ARBA00007739"/>
    </source>
</evidence>
<evidence type="ECO:0000256" key="14">
    <source>
        <dbReference type="ARBA" id="ARBA00023268"/>
    </source>
</evidence>
<dbReference type="FunFam" id="1.10.3810.10:FF:000001">
    <property type="entry name" value="Penicillin-binding protein 1A"/>
    <property type="match status" value="1"/>
</dbReference>
<comment type="catalytic activity">
    <reaction evidence="16">
        <text>Preferential cleavage: (Ac)2-L-Lys-D-Ala-|-D-Ala. Also transpeptidation of peptidyl-alanyl moieties that are N-acyl substituents of D-alanine.</text>
        <dbReference type="EC" id="3.4.16.4"/>
    </reaction>
</comment>
<dbReference type="NCBIfam" id="TIGR02074">
    <property type="entry name" value="PBP_1a_fam"/>
    <property type="match status" value="1"/>
</dbReference>
<dbReference type="Gene3D" id="1.10.3810.10">
    <property type="entry name" value="Biosynthetic peptidoglycan transglycosylase-like"/>
    <property type="match status" value="1"/>
</dbReference>
<dbReference type="InterPro" id="IPR001264">
    <property type="entry name" value="Glyco_trans_51"/>
</dbReference>
<dbReference type="GO" id="GO:0008360">
    <property type="term" value="P:regulation of cell shape"/>
    <property type="evidence" value="ECO:0007669"/>
    <property type="project" value="UniProtKB-KW"/>
</dbReference>
<accession>A0A075TZN9</accession>
<gene>
    <name evidence="21" type="ORF">WS74_0873</name>
</gene>
<evidence type="ECO:0000256" key="7">
    <source>
        <dbReference type="ARBA" id="ARBA00022679"/>
    </source>
</evidence>
<keyword evidence="3" id="KW-1003">Cell membrane</keyword>
<feature type="domain" description="Penicillin-binding protein transpeptidase" evidence="19">
    <location>
        <begin position="339"/>
        <end position="585"/>
    </location>
</feature>
<dbReference type="Pfam" id="PF00905">
    <property type="entry name" value="Transpeptidase"/>
    <property type="match status" value="1"/>
</dbReference>
<evidence type="ECO:0000256" key="4">
    <source>
        <dbReference type="ARBA" id="ARBA00022645"/>
    </source>
</evidence>
<dbReference type="STRING" id="759620.WS105_0871"/>
<evidence type="ECO:0000259" key="20">
    <source>
        <dbReference type="Pfam" id="PF00912"/>
    </source>
</evidence>
<feature type="domain" description="Glycosyl transferase family 51" evidence="20">
    <location>
        <begin position="75"/>
        <end position="245"/>
    </location>
</feature>
<dbReference type="GO" id="GO:0008658">
    <property type="term" value="F:penicillin binding"/>
    <property type="evidence" value="ECO:0007669"/>
    <property type="project" value="InterPro"/>
</dbReference>
<keyword evidence="11" id="KW-0573">Peptidoglycan synthesis</keyword>
<evidence type="ECO:0000256" key="3">
    <source>
        <dbReference type="ARBA" id="ARBA00022475"/>
    </source>
</evidence>
<keyword evidence="13 18" id="KW-0472">Membrane</keyword>
<dbReference type="KEGG" id="wci:WS105_0871"/>
<keyword evidence="22" id="KW-1185">Reference proteome</keyword>
<dbReference type="Pfam" id="PF00912">
    <property type="entry name" value="Transgly"/>
    <property type="match status" value="1"/>
</dbReference>
<dbReference type="SUPFAM" id="SSF53955">
    <property type="entry name" value="Lysozyme-like"/>
    <property type="match status" value="1"/>
</dbReference>
<keyword evidence="6" id="KW-0328">Glycosyltransferase</keyword>
<reference evidence="22" key="2">
    <citation type="submission" date="2014-08" db="EMBL/GenBank/DDBJ databases">
        <title>Complete genome of Weissella ceti strain WS74 isolated from diseased rainbow trout in Brazil.</title>
        <authorList>
            <person name="Figueiredo H.C.P."/>
            <person name="Leal C.A.G."/>
            <person name="Pereira F.L."/>
            <person name="Soares S.C."/>
            <person name="Dorella F.A."/>
            <person name="Carvalho A.F."/>
            <person name="Azevedo V.A.C."/>
        </authorList>
    </citation>
    <scope>NUCLEOTIDE SEQUENCE [LARGE SCALE GENOMIC DNA]</scope>
    <source>
        <strain evidence="22">WS74</strain>
    </source>
</reference>
<dbReference type="InterPro" id="IPR036950">
    <property type="entry name" value="PBP_transglycosylase"/>
</dbReference>
<evidence type="ECO:0000256" key="8">
    <source>
        <dbReference type="ARBA" id="ARBA00022692"/>
    </source>
</evidence>
<evidence type="ECO:0000313" key="22">
    <source>
        <dbReference type="Proteomes" id="UP000029079"/>
    </source>
</evidence>
<dbReference type="EMBL" id="CP009223">
    <property type="protein sequence ID" value="AIM63125.1"/>
    <property type="molecule type" value="Genomic_DNA"/>
</dbReference>
<dbReference type="SUPFAM" id="SSF56601">
    <property type="entry name" value="beta-lactamase/transpeptidase-like"/>
    <property type="match status" value="1"/>
</dbReference>
<dbReference type="Gene3D" id="6.20.370.110">
    <property type="match status" value="1"/>
</dbReference>
<name>A0A075TZN9_9LACO</name>
<organism evidence="21 22">
    <name type="scientific">Weissella ceti</name>
    <dbReference type="NCBI Taxonomy" id="759620"/>
    <lineage>
        <taxon>Bacteria</taxon>
        <taxon>Bacillati</taxon>
        <taxon>Bacillota</taxon>
        <taxon>Bacilli</taxon>
        <taxon>Lactobacillales</taxon>
        <taxon>Lactobacillaceae</taxon>
        <taxon>Weissella</taxon>
    </lineage>
</organism>
<evidence type="ECO:0000256" key="13">
    <source>
        <dbReference type="ARBA" id="ARBA00023136"/>
    </source>
</evidence>